<evidence type="ECO:0000313" key="6">
    <source>
        <dbReference type="Proteomes" id="UP000238288"/>
    </source>
</evidence>
<dbReference type="InterPro" id="IPR023346">
    <property type="entry name" value="Lysozyme-like_dom_sf"/>
</dbReference>
<name>A0A2K4XCZ8_PSEVC</name>
<comment type="similarity">
    <text evidence="1">Belongs to the transglycosylase Slt family.</text>
</comment>
<evidence type="ECO:0000313" key="7">
    <source>
        <dbReference type="Proteomes" id="UP000615003"/>
    </source>
</evidence>
<dbReference type="GO" id="GO:0016798">
    <property type="term" value="F:hydrolase activity, acting on glycosyl bonds"/>
    <property type="evidence" value="ECO:0007669"/>
    <property type="project" value="UniProtKB-KW"/>
</dbReference>
<dbReference type="GO" id="GO:0000270">
    <property type="term" value="P:peptidoglycan metabolic process"/>
    <property type="evidence" value="ECO:0007669"/>
    <property type="project" value="InterPro"/>
</dbReference>
<evidence type="ECO:0000313" key="5">
    <source>
        <dbReference type="EMBL" id="SOU42188.1"/>
    </source>
</evidence>
<dbReference type="SUPFAM" id="SSF54106">
    <property type="entry name" value="LysM domain"/>
    <property type="match status" value="2"/>
</dbReference>
<dbReference type="SUPFAM" id="SSF53955">
    <property type="entry name" value="Lysozyme-like"/>
    <property type="match status" value="1"/>
</dbReference>
<organism evidence="5 6">
    <name type="scientific">Pseudoalteromonas carrageenovora IAM 12662</name>
    <dbReference type="NCBI Taxonomy" id="1314868"/>
    <lineage>
        <taxon>Bacteria</taxon>
        <taxon>Pseudomonadati</taxon>
        <taxon>Pseudomonadota</taxon>
        <taxon>Gammaproteobacteria</taxon>
        <taxon>Alteromonadales</taxon>
        <taxon>Pseudoalteromonadaceae</taxon>
        <taxon>Pseudoalteromonas</taxon>
    </lineage>
</organism>
<feature type="domain" description="LysM" evidence="3">
    <location>
        <begin position="346"/>
        <end position="395"/>
    </location>
</feature>
<keyword evidence="7" id="KW-1185">Reference proteome</keyword>
<reference evidence="5 6" key="2">
    <citation type="submission" date="2017-11" db="EMBL/GenBank/DDBJ databases">
        <authorList>
            <person name="Han C.G."/>
        </authorList>
    </citation>
    <scope>NUCLEOTIDE SEQUENCE [LARGE SCALE GENOMIC DNA]</scope>
    <source>
        <strain evidence="6">ATCC 43555</strain>
        <strain evidence="5">ATCC43555</strain>
    </source>
</reference>
<dbReference type="InterPro" id="IPR018392">
    <property type="entry name" value="LysM"/>
</dbReference>
<dbReference type="InterPro" id="IPR000189">
    <property type="entry name" value="Transglyc_AS"/>
</dbReference>
<dbReference type="PANTHER" id="PTHR33734">
    <property type="entry name" value="LYSM DOMAIN-CONTAINING GPI-ANCHORED PROTEIN 2"/>
    <property type="match status" value="1"/>
</dbReference>
<dbReference type="GO" id="GO:0016020">
    <property type="term" value="C:membrane"/>
    <property type="evidence" value="ECO:0007669"/>
    <property type="project" value="InterPro"/>
</dbReference>
<dbReference type="Proteomes" id="UP000615003">
    <property type="component" value="Unassembled WGS sequence"/>
</dbReference>
<dbReference type="InterPro" id="IPR008258">
    <property type="entry name" value="Transglycosylase_SLT_dom_1"/>
</dbReference>
<dbReference type="PANTHER" id="PTHR33734:SF22">
    <property type="entry name" value="MEMBRANE-BOUND LYTIC MUREIN TRANSGLYCOSYLASE D"/>
    <property type="match status" value="1"/>
</dbReference>
<dbReference type="PROSITE" id="PS51782">
    <property type="entry name" value="LYSM"/>
    <property type="match status" value="2"/>
</dbReference>
<dbReference type="CDD" id="cd00118">
    <property type="entry name" value="LysM"/>
    <property type="match status" value="2"/>
</dbReference>
<dbReference type="GO" id="GO:0008932">
    <property type="term" value="F:lytic endotransglycosylase activity"/>
    <property type="evidence" value="ECO:0007669"/>
    <property type="project" value="TreeGrafter"/>
</dbReference>
<dbReference type="Pfam" id="PF01476">
    <property type="entry name" value="LysM"/>
    <property type="match status" value="2"/>
</dbReference>
<evidence type="ECO:0000259" key="3">
    <source>
        <dbReference type="PROSITE" id="PS51782"/>
    </source>
</evidence>
<feature type="domain" description="LysM" evidence="3">
    <location>
        <begin position="421"/>
        <end position="465"/>
    </location>
</feature>
<proteinExistence type="inferred from homology"/>
<reference evidence="4 7" key="1">
    <citation type="submission" date="2015-06" db="EMBL/GenBank/DDBJ databases">
        <title>Genome sequence of Pseudoalteromonas carrageenovora.</title>
        <authorList>
            <person name="Xie B.-B."/>
            <person name="Rong J.-C."/>
            <person name="Qin Q.-L."/>
            <person name="Zhang Y.-Z."/>
        </authorList>
    </citation>
    <scope>NUCLEOTIDE SEQUENCE [LARGE SCALE GENOMIC DNA]</scope>
    <source>
        <strain evidence="4 7">IAM 12662</strain>
    </source>
</reference>
<dbReference type="PROSITE" id="PS00922">
    <property type="entry name" value="TRANSGLYCOSYLASE"/>
    <property type="match status" value="1"/>
</dbReference>
<gene>
    <name evidence="4" type="primary">mltD</name>
    <name evidence="5" type="ORF">PCAR9_A31392</name>
    <name evidence="4" type="ORF">PCARR_a2777</name>
</gene>
<dbReference type="EMBL" id="LT965928">
    <property type="protein sequence ID" value="SOU42188.1"/>
    <property type="molecule type" value="Genomic_DNA"/>
</dbReference>
<dbReference type="PROSITE" id="PS51257">
    <property type="entry name" value="PROKAR_LIPOPROTEIN"/>
    <property type="match status" value="1"/>
</dbReference>
<feature type="compositionally biased region" description="Basic and acidic residues" evidence="2">
    <location>
        <begin position="46"/>
        <end position="57"/>
    </location>
</feature>
<dbReference type="CDD" id="cd16894">
    <property type="entry name" value="MltD-like"/>
    <property type="match status" value="1"/>
</dbReference>
<dbReference type="Gene3D" id="3.10.350.10">
    <property type="entry name" value="LysM domain"/>
    <property type="match status" value="2"/>
</dbReference>
<dbReference type="Proteomes" id="UP000238288">
    <property type="component" value="Chromosome PCAR9a"/>
</dbReference>
<evidence type="ECO:0000256" key="2">
    <source>
        <dbReference type="SAM" id="MobiDB-lite"/>
    </source>
</evidence>
<protein>
    <submittedName>
        <fullName evidence="5">Lytic murein transglycosylase-CBM50 containing protein, family GH23-CBM50-CBM50</fullName>
        <ecNumber evidence="5">3.2.1.-</ecNumber>
    </submittedName>
    <submittedName>
        <fullName evidence="4">Membrane-bound lytic murein transglycosylase D</fullName>
    </submittedName>
</protein>
<dbReference type="Gene3D" id="1.10.530.10">
    <property type="match status" value="1"/>
</dbReference>
<accession>A0A2K4XCZ8</accession>
<keyword evidence="5" id="KW-0326">Glycosidase</keyword>
<dbReference type="SMART" id="SM00257">
    <property type="entry name" value="LysM"/>
    <property type="match status" value="2"/>
</dbReference>
<feature type="region of interest" description="Disordered" evidence="2">
    <location>
        <begin position="46"/>
        <end position="65"/>
    </location>
</feature>
<evidence type="ECO:0000313" key="4">
    <source>
        <dbReference type="EMBL" id="MBE0381057.1"/>
    </source>
</evidence>
<keyword evidence="5" id="KW-0378">Hydrolase</keyword>
<dbReference type="Pfam" id="PF01464">
    <property type="entry name" value="SLT"/>
    <property type="match status" value="1"/>
</dbReference>
<dbReference type="AlphaFoldDB" id="A0A2K4XCZ8"/>
<evidence type="ECO:0000256" key="1">
    <source>
        <dbReference type="ARBA" id="ARBA00007734"/>
    </source>
</evidence>
<dbReference type="InterPro" id="IPR036779">
    <property type="entry name" value="LysM_dom_sf"/>
</dbReference>
<sequence>MITMRSLVICFLGVFLFGCETTEPEIQEAPQIFTHFEPNYEHQEQLAKTPDDAEPKTTHTTPQAAKKVIVKKRPPKTTDLWVHIANNLHFTIYQNRALNKRIDWYLKQPNYLRTVSKRAAPYLYHIVKKIEQKQLPMELALLPFVESDFRPTIASSQQAVGVWQLVGATAHHFGVKSDQWYDGRQDVLASTDAALDYLSYLHKRFDGNWLHALAAYNSGEGRVKRAIEKNKKRGKSTDYWSLKLPKETADYVPKLLALSYLVKHPQKGINRPKLSNKPITTQMNVGQQFDFSVIAKLSGVGSKQLHSLNQGYLKNQSSPNGPHTLLLPIGQEALLKSQFFKSNFAGEYIVKQNDTLYGIAKRFSMSVSALKQLNDKQTNLIGVGEKLLVGQPKTLPKSLIVDYKISPYLEPQEVVIPTIEIDYEVKQGDTLWSISQLYDVPHSDLAKWNKLSASSVLKPGKQLVLFIPQAEQPKSAPIKKDLLLDLQKTLNQPW</sequence>
<dbReference type="EMBL" id="AQGW01000013">
    <property type="protein sequence ID" value="MBE0381057.1"/>
    <property type="molecule type" value="Genomic_DNA"/>
</dbReference>
<dbReference type="EC" id="3.2.1.-" evidence="5"/>